<dbReference type="Pfam" id="PF00990">
    <property type="entry name" value="GGDEF"/>
    <property type="match status" value="1"/>
</dbReference>
<dbReference type="Gene3D" id="3.30.450.20">
    <property type="entry name" value="PAS domain"/>
    <property type="match status" value="4"/>
</dbReference>
<dbReference type="PROSITE" id="PS50113">
    <property type="entry name" value="PAC"/>
    <property type="match status" value="4"/>
</dbReference>
<evidence type="ECO:0000259" key="1">
    <source>
        <dbReference type="PROSITE" id="PS50112"/>
    </source>
</evidence>
<dbReference type="RefSeq" id="WP_313876062.1">
    <property type="nucleotide sequence ID" value="NZ_JAVBIK010000001.1"/>
</dbReference>
<dbReference type="NCBIfam" id="TIGR00254">
    <property type="entry name" value="GGDEF"/>
    <property type="match status" value="1"/>
</dbReference>
<name>A0ABU3KT14_9BURK</name>
<dbReference type="NCBIfam" id="TIGR00229">
    <property type="entry name" value="sensory_box"/>
    <property type="match status" value="4"/>
</dbReference>
<dbReference type="InterPro" id="IPR043128">
    <property type="entry name" value="Rev_trsase/Diguanyl_cyclase"/>
</dbReference>
<dbReference type="PANTHER" id="PTHR44757">
    <property type="entry name" value="DIGUANYLATE CYCLASE DGCP"/>
    <property type="match status" value="1"/>
</dbReference>
<evidence type="ECO:0000313" key="4">
    <source>
        <dbReference type="EMBL" id="MDT7520468.1"/>
    </source>
</evidence>
<accession>A0ABU3KT14</accession>
<dbReference type="CDD" id="cd00130">
    <property type="entry name" value="PAS"/>
    <property type="match status" value="4"/>
</dbReference>
<keyword evidence="4" id="KW-0808">Transferase</keyword>
<feature type="domain" description="PAS" evidence="1">
    <location>
        <begin position="132"/>
        <end position="176"/>
    </location>
</feature>
<dbReference type="InterPro" id="IPR052155">
    <property type="entry name" value="Biofilm_reg_signaling"/>
</dbReference>
<dbReference type="InterPro" id="IPR001610">
    <property type="entry name" value="PAC"/>
</dbReference>
<dbReference type="EC" id="2.7.7.65" evidence="4"/>
<dbReference type="InterPro" id="IPR035965">
    <property type="entry name" value="PAS-like_dom_sf"/>
</dbReference>
<dbReference type="InterPro" id="IPR000700">
    <property type="entry name" value="PAS-assoc_C"/>
</dbReference>
<keyword evidence="4" id="KW-0548">Nucleotidyltransferase</keyword>
<dbReference type="PROSITE" id="PS50112">
    <property type="entry name" value="PAS"/>
    <property type="match status" value="1"/>
</dbReference>
<dbReference type="CDD" id="cd01949">
    <property type="entry name" value="GGDEF"/>
    <property type="match status" value="1"/>
</dbReference>
<dbReference type="InterPro" id="IPR000014">
    <property type="entry name" value="PAS"/>
</dbReference>
<feature type="domain" description="GGDEF" evidence="3">
    <location>
        <begin position="545"/>
        <end position="683"/>
    </location>
</feature>
<feature type="domain" description="PAC" evidence="2">
    <location>
        <begin position="460"/>
        <end position="513"/>
    </location>
</feature>
<dbReference type="PROSITE" id="PS50887">
    <property type="entry name" value="GGDEF"/>
    <property type="match status" value="1"/>
</dbReference>
<sequence>MTSKGNNSTLFEHLPIGAYRAALDGRILQANNAFLRLHRCEDEEELGQLLQARSLNPYVQPQRRKDFLDEMRRHGKVKDFVSEMFRLQGGQRIWVREHAHALHDKLGQVVAFEGTMEDITRERNARLALRKNEVMLRNVLQTIPDQIWVKDLQGVYLLCNDAFAQALGVQAEDIIGTRDANWVEDSAAEAFALSDQWALKSDKTVTFEEGSATKINPSGATFEVHKTPMRDAQGKTIGVLGVSRNIQDRKDAEALLRDTTEQLELAIMGADLGRWDHDLRQEPGYMMDLRAFAMLGYMPGDAQSPRSLSEFIHPDDLAPLGVAVLRHLKGHSTSFRAEYRARHADGRWIWLSSRGKVVQTSQDGTPLRMVGTLMDITARKQTEDSLRAAQVELQATLDALPDLLFEIGEKGHYRAVHSGNKNALFVEPDFLIGRSIQEVLPQEAAAACMAALAQAIQKGRSSGVQYYLDRHGSRQWFELSVVRKPTVTDEEIRCIAIARDITERKEAEEAIRHLAFHDPLTGLPNRRLLTDRLHSAIAYSQRSKEHGALMFMDLDHFKRLNDSLGHDVGDLLLQEVARRLQKNVRQVDTIARIGGDEFVLLLQDVGEDATAARKHASIVAFKVLSSLNEPYELPDTTYRTTPSIGVCLFLGETHSPADLLKNADTAMYVAKQKGRNNVWFYEDTAPDTPTRAA</sequence>
<evidence type="ECO:0000259" key="3">
    <source>
        <dbReference type="PROSITE" id="PS50887"/>
    </source>
</evidence>
<dbReference type="PANTHER" id="PTHR44757:SF2">
    <property type="entry name" value="BIOFILM ARCHITECTURE MAINTENANCE PROTEIN MBAA"/>
    <property type="match status" value="1"/>
</dbReference>
<dbReference type="InterPro" id="IPR029787">
    <property type="entry name" value="Nucleotide_cyclase"/>
</dbReference>
<evidence type="ECO:0000313" key="5">
    <source>
        <dbReference type="Proteomes" id="UP001321700"/>
    </source>
</evidence>
<proteinExistence type="predicted"/>
<dbReference type="SUPFAM" id="SSF55073">
    <property type="entry name" value="Nucleotide cyclase"/>
    <property type="match status" value="1"/>
</dbReference>
<dbReference type="SUPFAM" id="SSF55785">
    <property type="entry name" value="PYP-like sensor domain (PAS domain)"/>
    <property type="match status" value="4"/>
</dbReference>
<reference evidence="4 5" key="1">
    <citation type="submission" date="2023-08" db="EMBL/GenBank/DDBJ databases">
        <title>Rhodoferax potami sp. nov. and Rhodoferax mekongensis sp. nov., isolated from the Mekong River in Thailand.</title>
        <authorList>
            <person name="Kitikhun S."/>
            <person name="Charoenyingcharoen P."/>
            <person name="Siriarchawattana P."/>
            <person name="Likhitrattanapisal S."/>
            <person name="Nilsakha T."/>
            <person name="Chanpet A."/>
            <person name="Rattanawaree P."/>
            <person name="Ingsriswang S."/>
        </authorList>
    </citation>
    <scope>NUCLEOTIDE SEQUENCE [LARGE SCALE GENOMIC DNA]</scope>
    <source>
        <strain evidence="4 5">TBRC 17660</strain>
    </source>
</reference>
<dbReference type="Pfam" id="PF08447">
    <property type="entry name" value="PAS_3"/>
    <property type="match status" value="1"/>
</dbReference>
<dbReference type="Gene3D" id="3.30.70.270">
    <property type="match status" value="1"/>
</dbReference>
<comment type="caution">
    <text evidence="4">The sequence shown here is derived from an EMBL/GenBank/DDBJ whole genome shotgun (WGS) entry which is preliminary data.</text>
</comment>
<dbReference type="InterPro" id="IPR013656">
    <property type="entry name" value="PAS_4"/>
</dbReference>
<dbReference type="GO" id="GO:0052621">
    <property type="term" value="F:diguanylate cyclase activity"/>
    <property type="evidence" value="ECO:0007669"/>
    <property type="project" value="UniProtKB-EC"/>
</dbReference>
<evidence type="ECO:0000259" key="2">
    <source>
        <dbReference type="PROSITE" id="PS50113"/>
    </source>
</evidence>
<dbReference type="InterPro" id="IPR013655">
    <property type="entry name" value="PAS_fold_3"/>
</dbReference>
<dbReference type="InterPro" id="IPR000160">
    <property type="entry name" value="GGDEF_dom"/>
</dbReference>
<dbReference type="SMART" id="SM00086">
    <property type="entry name" value="PAC"/>
    <property type="match status" value="4"/>
</dbReference>
<feature type="domain" description="PAC" evidence="2">
    <location>
        <begin position="208"/>
        <end position="258"/>
    </location>
</feature>
<organism evidence="4 5">
    <name type="scientific">Rhodoferax potami</name>
    <dbReference type="NCBI Taxonomy" id="3068338"/>
    <lineage>
        <taxon>Bacteria</taxon>
        <taxon>Pseudomonadati</taxon>
        <taxon>Pseudomonadota</taxon>
        <taxon>Betaproteobacteria</taxon>
        <taxon>Burkholderiales</taxon>
        <taxon>Comamonadaceae</taxon>
        <taxon>Rhodoferax</taxon>
    </lineage>
</organism>
<feature type="domain" description="PAC" evidence="2">
    <location>
        <begin position="335"/>
        <end position="388"/>
    </location>
</feature>
<feature type="domain" description="PAC" evidence="2">
    <location>
        <begin position="78"/>
        <end position="131"/>
    </location>
</feature>
<dbReference type="Pfam" id="PF08448">
    <property type="entry name" value="PAS_4"/>
    <property type="match status" value="3"/>
</dbReference>
<protein>
    <submittedName>
        <fullName evidence="4">Diguanylate cyclase</fullName>
        <ecNumber evidence="4">2.7.7.65</ecNumber>
    </submittedName>
</protein>
<dbReference type="Proteomes" id="UP001321700">
    <property type="component" value="Unassembled WGS sequence"/>
</dbReference>
<dbReference type="SMART" id="SM00267">
    <property type="entry name" value="GGDEF"/>
    <property type="match status" value="1"/>
</dbReference>
<keyword evidence="5" id="KW-1185">Reference proteome</keyword>
<dbReference type="EMBL" id="JAVBIK010000001">
    <property type="protein sequence ID" value="MDT7520468.1"/>
    <property type="molecule type" value="Genomic_DNA"/>
</dbReference>
<gene>
    <name evidence="4" type="ORF">RAE19_17425</name>
</gene>
<dbReference type="SMART" id="SM00091">
    <property type="entry name" value="PAS"/>
    <property type="match status" value="4"/>
</dbReference>